<keyword evidence="1" id="KW-1133">Transmembrane helix</keyword>
<evidence type="ECO:0000256" key="1">
    <source>
        <dbReference type="SAM" id="Phobius"/>
    </source>
</evidence>
<accession>A0A848KW63</accession>
<dbReference type="GO" id="GO:0022857">
    <property type="term" value="F:transmembrane transporter activity"/>
    <property type="evidence" value="ECO:0007669"/>
    <property type="project" value="InterPro"/>
</dbReference>
<evidence type="ECO:0000313" key="3">
    <source>
        <dbReference type="Proteomes" id="UP000550729"/>
    </source>
</evidence>
<feature type="transmembrane region" description="Helical" evidence="1">
    <location>
        <begin position="262"/>
        <end position="284"/>
    </location>
</feature>
<feature type="transmembrane region" description="Helical" evidence="1">
    <location>
        <begin position="362"/>
        <end position="382"/>
    </location>
</feature>
<protein>
    <submittedName>
        <fullName evidence="2">MFS transporter</fullName>
    </submittedName>
</protein>
<gene>
    <name evidence="2" type="ORF">HH308_13895</name>
</gene>
<feature type="transmembrane region" description="Helical" evidence="1">
    <location>
        <begin position="157"/>
        <end position="176"/>
    </location>
</feature>
<dbReference type="RefSeq" id="WP_170194915.1">
    <property type="nucleotide sequence ID" value="NZ_JABBNB010000013.1"/>
</dbReference>
<dbReference type="SUPFAM" id="SSF103473">
    <property type="entry name" value="MFS general substrate transporter"/>
    <property type="match status" value="1"/>
</dbReference>
<dbReference type="InterPro" id="IPR011701">
    <property type="entry name" value="MFS"/>
</dbReference>
<keyword evidence="3" id="KW-1185">Reference proteome</keyword>
<reference evidence="2 3" key="1">
    <citation type="submission" date="2020-04" db="EMBL/GenBank/DDBJ databases">
        <title>Gordonia sp. nov. TBRC 11910.</title>
        <authorList>
            <person name="Suriyachadkun C."/>
        </authorList>
    </citation>
    <scope>NUCLEOTIDE SEQUENCE [LARGE SCALE GENOMIC DNA]</scope>
    <source>
        <strain evidence="2 3">TBRC 11910</strain>
    </source>
</reference>
<feature type="transmembrane region" description="Helical" evidence="1">
    <location>
        <begin position="131"/>
        <end position="151"/>
    </location>
</feature>
<sequence>MTLPLYAYSFAEDFVLLYPVYALLFAAHGLSVTQISSLFVVWSAVGFLAEVPSGALADIAPRRYLLAAAPVMTGTAFALWLLLPGYPAFAAGFVLWGLAGSLTSGTVEALVHTELSRRDAQDRYASVMGRARALGVGATGAATLAAVPVMSWGGYPAVATASVAACALCCAAALMLPENRTATTQEPTDDDESYVAVLRIGLAEVRTDREILRTVALVIVVASFWGVLDEYVPLLLADASVAPATIPVVLALVWAGVSVGGLVAGAAAALPAVGFGSLVALAGIAIGCGALVHGPLGWTCLGVGFGICQAATVIADARLQARISSASRATVTSIAGLGTDVATTATYPIYALVCAVSSHSTAFVAFAVPYVLIGGVVVLTRFE</sequence>
<evidence type="ECO:0000313" key="2">
    <source>
        <dbReference type="EMBL" id="NMO02307.1"/>
    </source>
</evidence>
<proteinExistence type="predicted"/>
<keyword evidence="1" id="KW-0812">Transmembrane</keyword>
<dbReference type="Proteomes" id="UP000550729">
    <property type="component" value="Unassembled WGS sequence"/>
</dbReference>
<name>A0A848KW63_9ACTN</name>
<organism evidence="2 3">
    <name type="scientific">Gordonia asplenii</name>
    <dbReference type="NCBI Taxonomy" id="2725283"/>
    <lineage>
        <taxon>Bacteria</taxon>
        <taxon>Bacillati</taxon>
        <taxon>Actinomycetota</taxon>
        <taxon>Actinomycetes</taxon>
        <taxon>Mycobacteriales</taxon>
        <taxon>Gordoniaceae</taxon>
        <taxon>Gordonia</taxon>
    </lineage>
</organism>
<keyword evidence="1" id="KW-0472">Membrane</keyword>
<dbReference type="AlphaFoldDB" id="A0A848KW63"/>
<dbReference type="EMBL" id="JABBNB010000013">
    <property type="protein sequence ID" value="NMO02307.1"/>
    <property type="molecule type" value="Genomic_DNA"/>
</dbReference>
<feature type="transmembrane region" description="Helical" evidence="1">
    <location>
        <begin position="234"/>
        <end position="255"/>
    </location>
</feature>
<comment type="caution">
    <text evidence="2">The sequence shown here is derived from an EMBL/GenBank/DDBJ whole genome shotgun (WGS) entry which is preliminary data.</text>
</comment>
<dbReference type="PANTHER" id="PTHR23530:SF1">
    <property type="entry name" value="PERMEASE, MAJOR FACILITATOR SUPERFAMILY-RELATED"/>
    <property type="match status" value="1"/>
</dbReference>
<dbReference type="InterPro" id="IPR036259">
    <property type="entry name" value="MFS_trans_sf"/>
</dbReference>
<dbReference type="PANTHER" id="PTHR23530">
    <property type="entry name" value="TRANSPORT PROTEIN-RELATED"/>
    <property type="match status" value="1"/>
</dbReference>
<feature type="transmembrane region" description="Helical" evidence="1">
    <location>
        <begin position="20"/>
        <end position="43"/>
    </location>
</feature>
<dbReference type="Pfam" id="PF07690">
    <property type="entry name" value="MFS_1"/>
    <property type="match status" value="1"/>
</dbReference>
<feature type="transmembrane region" description="Helical" evidence="1">
    <location>
        <begin position="211"/>
        <end position="228"/>
    </location>
</feature>
<dbReference type="InterPro" id="IPR053160">
    <property type="entry name" value="MFS_DHA3_Transporter"/>
</dbReference>
<dbReference type="Gene3D" id="1.20.1250.20">
    <property type="entry name" value="MFS general substrate transporter like domains"/>
    <property type="match status" value="1"/>
</dbReference>